<dbReference type="Gene3D" id="3.10.110.10">
    <property type="entry name" value="Ubiquitin Conjugating Enzyme"/>
    <property type="match status" value="1"/>
</dbReference>
<dbReference type="SMART" id="SM00591">
    <property type="entry name" value="RWD"/>
    <property type="match status" value="1"/>
</dbReference>
<gene>
    <name evidence="14" type="ORF">g.44985</name>
</gene>
<evidence type="ECO:0000256" key="2">
    <source>
        <dbReference type="ARBA" id="ARBA00022527"/>
    </source>
</evidence>
<dbReference type="InterPro" id="IPR050339">
    <property type="entry name" value="CC_SR_Kinase"/>
</dbReference>
<evidence type="ECO:0000256" key="5">
    <source>
        <dbReference type="ARBA" id="ARBA00022777"/>
    </source>
</evidence>
<feature type="compositionally biased region" description="Gly residues" evidence="11">
    <location>
        <begin position="546"/>
        <end position="563"/>
    </location>
</feature>
<dbReference type="PROSITE" id="PS00108">
    <property type="entry name" value="PROTEIN_KINASE_ST"/>
    <property type="match status" value="1"/>
</dbReference>
<dbReference type="SUPFAM" id="SSF55681">
    <property type="entry name" value="Class II aaRS and biotin synthetases"/>
    <property type="match status" value="1"/>
</dbReference>
<feature type="binding site" evidence="10">
    <location>
        <position position="504"/>
    </location>
    <ligand>
        <name>ATP</name>
        <dbReference type="ChEBI" id="CHEBI:30616"/>
    </ligand>
</feature>
<feature type="region of interest" description="Disordered" evidence="11">
    <location>
        <begin position="546"/>
        <end position="672"/>
    </location>
</feature>
<feature type="compositionally biased region" description="Low complexity" evidence="11">
    <location>
        <begin position="267"/>
        <end position="277"/>
    </location>
</feature>
<evidence type="ECO:0000259" key="13">
    <source>
        <dbReference type="PROSITE" id="PS50908"/>
    </source>
</evidence>
<evidence type="ECO:0000256" key="11">
    <source>
        <dbReference type="SAM" id="MobiDB-lite"/>
    </source>
</evidence>
<evidence type="ECO:0000256" key="6">
    <source>
        <dbReference type="ARBA" id="ARBA00022840"/>
    </source>
</evidence>
<dbReference type="PROSITE" id="PS50908">
    <property type="entry name" value="RWD"/>
    <property type="match status" value="1"/>
</dbReference>
<dbReference type="InterPro" id="IPR011009">
    <property type="entry name" value="Kinase-like_dom_sf"/>
</dbReference>
<dbReference type="InterPro" id="IPR008271">
    <property type="entry name" value="Ser/Thr_kinase_AS"/>
</dbReference>
<keyword evidence="6 10" id="KW-0067">ATP-binding</keyword>
<reference evidence="14" key="1">
    <citation type="submission" date="2015-08" db="EMBL/GenBank/DDBJ databases">
        <authorList>
            <person name="Babu N.S."/>
            <person name="Beckwith C.J."/>
            <person name="Beseler K.G."/>
            <person name="Brison A."/>
            <person name="Carone J.V."/>
            <person name="Caskin T.P."/>
            <person name="Diamond M."/>
            <person name="Durham M.E."/>
            <person name="Foxe J.M."/>
            <person name="Go M."/>
            <person name="Henderson B.A."/>
            <person name="Jones I.B."/>
            <person name="McGettigan J.A."/>
            <person name="Micheletti S.J."/>
            <person name="Nasrallah M.E."/>
            <person name="Ortiz D."/>
            <person name="Piller C.R."/>
            <person name="Privatt S.R."/>
            <person name="Schneider S.L."/>
            <person name="Sharp S."/>
            <person name="Smith T.C."/>
            <person name="Stanton J.D."/>
            <person name="Ullery H.E."/>
            <person name="Wilson R.J."/>
            <person name="Serrano M.G."/>
            <person name="Buck G."/>
            <person name="Lee V."/>
            <person name="Wang Y."/>
            <person name="Carvalho R."/>
            <person name="Voegtly L."/>
            <person name="Shi R."/>
            <person name="Duckworth R."/>
            <person name="Johnson A."/>
            <person name="Loviza R."/>
            <person name="Walstead R."/>
            <person name="Shah Z."/>
            <person name="Kiflezghi M."/>
            <person name="Wade K."/>
            <person name="Ball S.L."/>
            <person name="Bradley K.W."/>
            <person name="Asai D.J."/>
            <person name="Bowman C.A."/>
            <person name="Russell D.A."/>
            <person name="Pope W.H."/>
            <person name="Jacobs-Sera D."/>
            <person name="Hendrix R.W."/>
            <person name="Hatfull G.F."/>
        </authorList>
    </citation>
    <scope>NUCLEOTIDE SEQUENCE</scope>
</reference>
<evidence type="ECO:0000256" key="7">
    <source>
        <dbReference type="ARBA" id="ARBA00037982"/>
    </source>
</evidence>
<feature type="compositionally biased region" description="Basic and acidic residues" evidence="11">
    <location>
        <begin position="632"/>
        <end position="649"/>
    </location>
</feature>
<evidence type="ECO:0000256" key="3">
    <source>
        <dbReference type="ARBA" id="ARBA00022679"/>
    </source>
</evidence>
<protein>
    <recommendedName>
        <fullName evidence="1">non-specific serine/threonine protein kinase</fullName>
        <ecNumber evidence="1">2.7.11.1</ecNumber>
    </recommendedName>
</protein>
<dbReference type="InterPro" id="IPR017441">
    <property type="entry name" value="Protein_kinase_ATP_BS"/>
</dbReference>
<dbReference type="GO" id="GO:0004694">
    <property type="term" value="F:eukaryotic translation initiation factor 2alpha kinase activity"/>
    <property type="evidence" value="ECO:0007669"/>
    <property type="project" value="TreeGrafter"/>
</dbReference>
<dbReference type="InterPro" id="IPR000719">
    <property type="entry name" value="Prot_kinase_dom"/>
</dbReference>
<feature type="region of interest" description="Disordered" evidence="11">
    <location>
        <begin position="1"/>
        <end position="20"/>
    </location>
</feature>
<comment type="catalytic activity">
    <reaction evidence="8">
        <text>L-threonyl-[protein] + ATP = O-phospho-L-threonyl-[protein] + ADP + H(+)</text>
        <dbReference type="Rhea" id="RHEA:46608"/>
        <dbReference type="Rhea" id="RHEA-COMP:11060"/>
        <dbReference type="Rhea" id="RHEA-COMP:11605"/>
        <dbReference type="ChEBI" id="CHEBI:15378"/>
        <dbReference type="ChEBI" id="CHEBI:30013"/>
        <dbReference type="ChEBI" id="CHEBI:30616"/>
        <dbReference type="ChEBI" id="CHEBI:61977"/>
        <dbReference type="ChEBI" id="CHEBI:456216"/>
        <dbReference type="EC" id="2.7.11.1"/>
    </reaction>
</comment>
<feature type="compositionally biased region" description="Pro residues" evidence="11">
    <location>
        <begin position="206"/>
        <end position="216"/>
    </location>
</feature>
<dbReference type="EC" id="2.7.11.1" evidence="1"/>
<accession>A0A1D1ZU35</accession>
<feature type="domain" description="Protein kinase" evidence="12">
    <location>
        <begin position="475"/>
        <end position="885"/>
    </location>
</feature>
<dbReference type="PROSITE" id="PS00107">
    <property type="entry name" value="PROTEIN_KINASE_ATP"/>
    <property type="match status" value="1"/>
</dbReference>
<dbReference type="SUPFAM" id="SSF54495">
    <property type="entry name" value="UBC-like"/>
    <property type="match status" value="1"/>
</dbReference>
<dbReference type="InterPro" id="IPR045864">
    <property type="entry name" value="aa-tRNA-synth_II/BPL/LPL"/>
</dbReference>
<dbReference type="Gene3D" id="3.40.50.800">
    <property type="entry name" value="Anticodon-binding domain"/>
    <property type="match status" value="1"/>
</dbReference>
<proteinExistence type="inferred from homology"/>
<evidence type="ECO:0000256" key="10">
    <source>
        <dbReference type="PROSITE-ProRule" id="PRU10141"/>
    </source>
</evidence>
<evidence type="ECO:0000256" key="1">
    <source>
        <dbReference type="ARBA" id="ARBA00012513"/>
    </source>
</evidence>
<dbReference type="InterPro" id="IPR016135">
    <property type="entry name" value="UBQ-conjugating_enzyme/RWD"/>
</dbReference>
<evidence type="ECO:0000313" key="14">
    <source>
        <dbReference type="EMBL" id="JAT70397.1"/>
    </source>
</evidence>
<dbReference type="PROSITE" id="PS50011">
    <property type="entry name" value="PROTEIN_KINASE_DOM"/>
    <property type="match status" value="1"/>
</dbReference>
<dbReference type="Gene3D" id="1.10.510.10">
    <property type="entry name" value="Transferase(Phosphotransferase) domain 1"/>
    <property type="match status" value="1"/>
</dbReference>
<feature type="region of interest" description="Disordered" evidence="11">
    <location>
        <begin position="1429"/>
        <end position="1467"/>
    </location>
</feature>
<comment type="catalytic activity">
    <reaction evidence="9">
        <text>L-seryl-[protein] + ATP = O-phospho-L-seryl-[protein] + ADP + H(+)</text>
        <dbReference type="Rhea" id="RHEA:17989"/>
        <dbReference type="Rhea" id="RHEA-COMP:9863"/>
        <dbReference type="Rhea" id="RHEA-COMP:11604"/>
        <dbReference type="ChEBI" id="CHEBI:15378"/>
        <dbReference type="ChEBI" id="CHEBI:29999"/>
        <dbReference type="ChEBI" id="CHEBI:30616"/>
        <dbReference type="ChEBI" id="CHEBI:83421"/>
        <dbReference type="ChEBI" id="CHEBI:456216"/>
        <dbReference type="EC" id="2.7.11.1"/>
    </reaction>
</comment>
<feature type="region of interest" description="Disordered" evidence="11">
    <location>
        <begin position="330"/>
        <end position="356"/>
    </location>
</feature>
<dbReference type="Pfam" id="PF00069">
    <property type="entry name" value="Pkinase"/>
    <property type="match status" value="2"/>
</dbReference>
<feature type="domain" description="RWD" evidence="13">
    <location>
        <begin position="24"/>
        <end position="130"/>
    </location>
</feature>
<keyword evidence="5" id="KW-0418">Kinase</keyword>
<feature type="region of interest" description="Disordered" evidence="11">
    <location>
        <begin position="204"/>
        <end position="303"/>
    </location>
</feature>
<dbReference type="CDD" id="cd23823">
    <property type="entry name" value="RWD_GCN2"/>
    <property type="match status" value="1"/>
</dbReference>
<dbReference type="EMBL" id="GDKF01008225">
    <property type="protein sequence ID" value="JAT70397.1"/>
    <property type="molecule type" value="Transcribed_RNA"/>
</dbReference>
<dbReference type="InterPro" id="IPR036621">
    <property type="entry name" value="Anticodon-bd_dom_sf"/>
</dbReference>
<feature type="compositionally biased region" description="Basic residues" evidence="11">
    <location>
        <begin position="1"/>
        <end position="13"/>
    </location>
</feature>
<comment type="similarity">
    <text evidence="7">Belongs to the protein kinase superfamily. Ser/Thr protein kinase family. GCN2 subfamily.</text>
</comment>
<sequence length="1467" mass="151059">MSKKRKGRARARRRDREPSGDVAEELLALQAIYGEDLVPHADSMGFSLVIVPHPGQAAVNTVSLRLIVSYPTAYPDGAVELRLKDAQGLEPHHLQALTKTLLSLARERASEGAIAGFDLIQAAQEMLQGLSKSGVGTGEGLDSESGRGPSPGPAPPVQEPGLAAASEPAASSPQHPFELFDWADGDLFSTSLFDGLWEGAAAAPVPLHPPAPSPPRPGREAQSPQVAAAEPRPAAKEPGEGAPEAGGPLPSQQLATEKQDQRPPAPSSSRAGSPSQPQHHRTASRASEPSSSSATERSRGGSMLAAMRSGISALGRAMLPRQLRHLIDGAEGAASDASSEESGEEGGADSADGERERRQLARDLLIGHLLTRPAADIIAPDLPSVLGMLQSQGLLPRWVGWLLTQRPDLFDTALRRVAQRARRTRPPDAEPRAASASGAGGRGEDFWRRGGTRGGAPGGAAPRQGPVASRYRSDFVELRTLGRGAFGVVVAATNRMDGRVYAIKRIALDAQAPAAHARIMREVTTLSRLQHPHVVRYFQAWTEAGGPGGAGGARAGTGTGARGGSLDASGAWDSSDATAPRARGGGGGRAAAPLHTLPAVAEGSREGGARTASTSLPSSLGGSAPGAVYGPHGDRGSVADAGARTREWWEASTASEGTELAPGSPGSSWAGPVAAGGVPQTLYIQMEYCTRTLRDVLDAGPLEDADRWLVLRQILAGLAHIHDQGIIHRDLKPANIFYDAKGEIKLGDFGLAKLAGSDLGAEPLEGPPGAAAGPAPGSLGKMEAAEHTTQVGTSYYISPEIADGWASYDERVDSYSVGVIAFELWHRFSTGMERAVLLRDLRERDVMPADFEASQPAVCRLIRWMLARSPADRPTARQVLASELLPPSVGDEELADLLRSLPDNPAAHQRVVDAVFGLAAGQGGAAAAVAAAAGGAGGGGDGAAPGLETPGTPLPIDMNAWAEVTSTLAATFALSGAVCQTSSELGPAPAPDAPEAPGGVRLLTSSGVLLAARHELRPAFADWALRHAGVLQDGFARYEVARLQRAGAGRGPPRPAAVAEVDILGAAPRGAGEALLPLAELAAMVSVALAALPCPGAFELRVGHRGLLALALKHVGAPPELHARAVQLLSTAAAASPLHTAARAARWPAIRAGLEGLGLAPDAAARCRQLLLLGSGEPEPALHWLRATLGHLAPPGAPGTNIGAPAPLDDLAALLTALADCCVPGGCVVVDPLIPPHADYFTGPLLQWHLVAPGTGAAAMVGVAGRYDRLLRAAWARRAADPDVAHPPPQLGGVGATLNVERLAAVAAADGAGAGALPGGAGVASLPGLPRLSCAEALVASRGGGGMLRERLELLRALREAGVAAETLRAAAPSLTAQYEYAAARGIPTLLVLHGSSYGADNAVHVRCRLCRAEESVPAGEVPRYLRAHARASHGQGGGRPGEAAAEDGPAGWRERERRRRERARVA</sequence>
<evidence type="ECO:0000256" key="4">
    <source>
        <dbReference type="ARBA" id="ARBA00022741"/>
    </source>
</evidence>
<keyword evidence="4 10" id="KW-0547">Nucleotide-binding</keyword>
<evidence type="ECO:0000256" key="8">
    <source>
        <dbReference type="ARBA" id="ARBA00047899"/>
    </source>
</evidence>
<keyword evidence="2" id="KW-0723">Serine/threonine-protein kinase</keyword>
<feature type="region of interest" description="Disordered" evidence="11">
    <location>
        <begin position="420"/>
        <end position="467"/>
    </location>
</feature>
<feature type="compositionally biased region" description="Low complexity" evidence="11">
    <location>
        <begin position="611"/>
        <end position="627"/>
    </location>
</feature>
<dbReference type="InterPro" id="IPR006575">
    <property type="entry name" value="RWD_dom"/>
</dbReference>
<dbReference type="SMART" id="SM00220">
    <property type="entry name" value="S_TKc"/>
    <property type="match status" value="1"/>
</dbReference>
<feature type="compositionally biased region" description="Acidic residues" evidence="11">
    <location>
        <begin position="338"/>
        <end position="347"/>
    </location>
</feature>
<dbReference type="PANTHER" id="PTHR11042:SF136">
    <property type="entry name" value="EIF-2-ALPHA KINASE GCN2"/>
    <property type="match status" value="1"/>
</dbReference>
<feature type="region of interest" description="Disordered" evidence="11">
    <location>
        <begin position="132"/>
        <end position="177"/>
    </location>
</feature>
<dbReference type="SUPFAM" id="SSF52954">
    <property type="entry name" value="Class II aaRS ABD-related"/>
    <property type="match status" value="1"/>
</dbReference>
<feature type="compositionally biased region" description="Low complexity" evidence="11">
    <location>
        <begin position="284"/>
        <end position="295"/>
    </location>
</feature>
<dbReference type="Pfam" id="PF05773">
    <property type="entry name" value="RWD"/>
    <property type="match status" value="1"/>
</dbReference>
<dbReference type="GO" id="GO:0005829">
    <property type="term" value="C:cytosol"/>
    <property type="evidence" value="ECO:0007669"/>
    <property type="project" value="TreeGrafter"/>
</dbReference>
<evidence type="ECO:0000256" key="9">
    <source>
        <dbReference type="ARBA" id="ARBA00048679"/>
    </source>
</evidence>
<evidence type="ECO:0000259" key="12">
    <source>
        <dbReference type="PROSITE" id="PS50011"/>
    </source>
</evidence>
<feature type="compositionally biased region" description="Basic residues" evidence="11">
    <location>
        <begin position="1457"/>
        <end position="1467"/>
    </location>
</feature>
<dbReference type="SUPFAM" id="SSF56112">
    <property type="entry name" value="Protein kinase-like (PK-like)"/>
    <property type="match status" value="1"/>
</dbReference>
<dbReference type="PANTHER" id="PTHR11042">
    <property type="entry name" value="EUKARYOTIC TRANSLATION INITIATION FACTOR 2-ALPHA KINASE EIF2-ALPHA KINASE -RELATED"/>
    <property type="match status" value="1"/>
</dbReference>
<dbReference type="GO" id="GO:0005634">
    <property type="term" value="C:nucleus"/>
    <property type="evidence" value="ECO:0007669"/>
    <property type="project" value="TreeGrafter"/>
</dbReference>
<feature type="compositionally biased region" description="Low complexity" evidence="11">
    <location>
        <begin position="159"/>
        <end position="173"/>
    </location>
</feature>
<feature type="compositionally biased region" description="Low complexity" evidence="11">
    <location>
        <begin position="1442"/>
        <end position="1452"/>
    </location>
</feature>
<name>A0A1D1ZU35_AUXPR</name>
<keyword evidence="3" id="KW-0808">Transferase</keyword>
<dbReference type="GO" id="GO:0005524">
    <property type="term" value="F:ATP binding"/>
    <property type="evidence" value="ECO:0007669"/>
    <property type="project" value="UniProtKB-UniRule"/>
</dbReference>
<dbReference type="CDD" id="cd14046">
    <property type="entry name" value="STKc_EIF2AK4_GCN2_rpt2"/>
    <property type="match status" value="1"/>
</dbReference>
<organism evidence="14">
    <name type="scientific">Auxenochlorella protothecoides</name>
    <name type="common">Green microalga</name>
    <name type="synonym">Chlorella protothecoides</name>
    <dbReference type="NCBI Taxonomy" id="3075"/>
    <lineage>
        <taxon>Eukaryota</taxon>
        <taxon>Viridiplantae</taxon>
        <taxon>Chlorophyta</taxon>
        <taxon>core chlorophytes</taxon>
        <taxon>Trebouxiophyceae</taxon>
        <taxon>Chlorellales</taxon>
        <taxon>Chlorellaceae</taxon>
        <taxon>Auxenochlorella</taxon>
    </lineage>
</organism>
<dbReference type="Gene3D" id="3.30.930.10">
    <property type="entry name" value="Bira Bifunctional Protein, Domain 2"/>
    <property type="match status" value="1"/>
</dbReference>
<dbReference type="Gene3D" id="3.30.200.20">
    <property type="entry name" value="Phosphorylase Kinase, domain 1"/>
    <property type="match status" value="1"/>
</dbReference>